<gene>
    <name evidence="1" type="ORF">I3842_13G165500</name>
</gene>
<comment type="caution">
    <text evidence="1">The sequence shown here is derived from an EMBL/GenBank/DDBJ whole genome shotgun (WGS) entry which is preliminary data.</text>
</comment>
<protein>
    <submittedName>
        <fullName evidence="1">Uncharacterized protein</fullName>
    </submittedName>
</protein>
<dbReference type="Proteomes" id="UP000811246">
    <property type="component" value="Chromosome 13"/>
</dbReference>
<proteinExistence type="predicted"/>
<sequence length="70" mass="8021">MQRAAYEYLRGKILDVFPNYRKEAEDHLSKAVKFNPSLTVAWLCLGNCIWKKEDLSAAKNCFTLALSKVI</sequence>
<dbReference type="AlphaFoldDB" id="A0A922DEG6"/>
<organism evidence="1 2">
    <name type="scientific">Carya illinoinensis</name>
    <name type="common">Pecan</name>
    <dbReference type="NCBI Taxonomy" id="32201"/>
    <lineage>
        <taxon>Eukaryota</taxon>
        <taxon>Viridiplantae</taxon>
        <taxon>Streptophyta</taxon>
        <taxon>Embryophyta</taxon>
        <taxon>Tracheophyta</taxon>
        <taxon>Spermatophyta</taxon>
        <taxon>Magnoliopsida</taxon>
        <taxon>eudicotyledons</taxon>
        <taxon>Gunneridae</taxon>
        <taxon>Pentapetalae</taxon>
        <taxon>rosids</taxon>
        <taxon>fabids</taxon>
        <taxon>Fagales</taxon>
        <taxon>Juglandaceae</taxon>
        <taxon>Carya</taxon>
    </lineage>
</organism>
<evidence type="ECO:0000313" key="1">
    <source>
        <dbReference type="EMBL" id="KAG6682908.1"/>
    </source>
</evidence>
<accession>A0A922DEG6</accession>
<dbReference type="EMBL" id="CM031837">
    <property type="protein sequence ID" value="KAG6682908.1"/>
    <property type="molecule type" value="Genomic_DNA"/>
</dbReference>
<evidence type="ECO:0000313" key="2">
    <source>
        <dbReference type="Proteomes" id="UP000811246"/>
    </source>
</evidence>
<reference evidence="1" key="1">
    <citation type="submission" date="2021-01" db="EMBL/GenBank/DDBJ databases">
        <authorList>
            <person name="Lovell J.T."/>
            <person name="Bentley N."/>
            <person name="Bhattarai G."/>
            <person name="Jenkins J.W."/>
            <person name="Sreedasyam A."/>
            <person name="Alarcon Y."/>
            <person name="Bock C."/>
            <person name="Boston L."/>
            <person name="Carlson J."/>
            <person name="Cervantes K."/>
            <person name="Clermont K."/>
            <person name="Krom N."/>
            <person name="Kubenka K."/>
            <person name="Mamidi S."/>
            <person name="Mattison C."/>
            <person name="Monteros M."/>
            <person name="Pisani C."/>
            <person name="Plott C."/>
            <person name="Rajasekar S."/>
            <person name="Rhein H.S."/>
            <person name="Rohla C."/>
            <person name="Song M."/>
            <person name="Hilaire R.S."/>
            <person name="Shu S."/>
            <person name="Wells L."/>
            <person name="Wang X."/>
            <person name="Webber J."/>
            <person name="Heerema R.J."/>
            <person name="Klein P."/>
            <person name="Conner P."/>
            <person name="Grauke L."/>
            <person name="Grimwood J."/>
            <person name="Schmutz J."/>
            <person name="Randall J.J."/>
        </authorList>
    </citation>
    <scope>NUCLEOTIDE SEQUENCE</scope>
    <source>
        <tissue evidence="1">Leaf</tissue>
    </source>
</reference>
<name>A0A922DEG6_CARIL</name>